<dbReference type="PROSITE" id="PS50835">
    <property type="entry name" value="IG_LIKE"/>
    <property type="match status" value="2"/>
</dbReference>
<dbReference type="InterPro" id="IPR013151">
    <property type="entry name" value="Immunoglobulin_dom"/>
</dbReference>
<keyword evidence="7" id="KW-1185">Reference proteome</keyword>
<dbReference type="Proteomes" id="UP000050525">
    <property type="component" value="Unassembled WGS sequence"/>
</dbReference>
<reference evidence="6 7" key="1">
    <citation type="journal article" date="2012" name="Genome Biol.">
        <title>Sequencing three crocodilian genomes to illuminate the evolution of archosaurs and amniotes.</title>
        <authorList>
            <person name="St John J.A."/>
            <person name="Braun E.L."/>
            <person name="Isberg S.R."/>
            <person name="Miles L.G."/>
            <person name="Chong A.Y."/>
            <person name="Gongora J."/>
            <person name="Dalzell P."/>
            <person name="Moran C."/>
            <person name="Bed'hom B."/>
            <person name="Abzhanov A."/>
            <person name="Burgess S.C."/>
            <person name="Cooksey A.M."/>
            <person name="Castoe T.A."/>
            <person name="Crawford N.G."/>
            <person name="Densmore L.D."/>
            <person name="Drew J.C."/>
            <person name="Edwards S.V."/>
            <person name="Faircloth B.C."/>
            <person name="Fujita M.K."/>
            <person name="Greenwold M.J."/>
            <person name="Hoffmann F.G."/>
            <person name="Howard J.M."/>
            <person name="Iguchi T."/>
            <person name="Janes D.E."/>
            <person name="Khan S.Y."/>
            <person name="Kohno S."/>
            <person name="de Koning A.J."/>
            <person name="Lance S.L."/>
            <person name="McCarthy F.M."/>
            <person name="McCormack J.E."/>
            <person name="Merchant M.E."/>
            <person name="Peterson D.G."/>
            <person name="Pollock D.D."/>
            <person name="Pourmand N."/>
            <person name="Raney B.J."/>
            <person name="Roessler K.A."/>
            <person name="Sanford J.R."/>
            <person name="Sawyer R.H."/>
            <person name="Schmidt C.J."/>
            <person name="Triplett E.W."/>
            <person name="Tuberville T.D."/>
            <person name="Venegas-Anaya M."/>
            <person name="Howard J.T."/>
            <person name="Jarvis E.D."/>
            <person name="Guillette L.J.Jr."/>
            <person name="Glenn T.C."/>
            <person name="Green R.E."/>
            <person name="Ray D.A."/>
        </authorList>
    </citation>
    <scope>NUCLEOTIDE SEQUENCE [LARGE SCALE GENOMIC DNA]</scope>
    <source>
        <strain evidence="6">KSC_2009_1</strain>
    </source>
</reference>
<proteinExistence type="inferred from homology"/>
<organism evidence="6 7">
    <name type="scientific">Alligator mississippiensis</name>
    <name type="common">American alligator</name>
    <dbReference type="NCBI Taxonomy" id="8496"/>
    <lineage>
        <taxon>Eukaryota</taxon>
        <taxon>Metazoa</taxon>
        <taxon>Chordata</taxon>
        <taxon>Craniata</taxon>
        <taxon>Vertebrata</taxon>
        <taxon>Euteleostomi</taxon>
        <taxon>Archelosauria</taxon>
        <taxon>Archosauria</taxon>
        <taxon>Crocodylia</taxon>
        <taxon>Alligatoridae</taxon>
        <taxon>Alligatorinae</taxon>
        <taxon>Alligator</taxon>
    </lineage>
</organism>
<evidence type="ECO:0000256" key="1">
    <source>
        <dbReference type="ARBA" id="ARBA00011026"/>
    </source>
</evidence>
<name>A0A151NY68_ALLMI</name>
<dbReference type="AlphaFoldDB" id="A0A151NY68"/>
<keyword evidence="4" id="KW-1133">Transmembrane helix</keyword>
<evidence type="ECO:0000256" key="3">
    <source>
        <dbReference type="SAM" id="MobiDB-lite"/>
    </source>
</evidence>
<feature type="compositionally biased region" description="Low complexity" evidence="3">
    <location>
        <begin position="67"/>
        <end position="78"/>
    </location>
</feature>
<feature type="region of interest" description="Disordered" evidence="3">
    <location>
        <begin position="1"/>
        <end position="84"/>
    </location>
</feature>
<feature type="domain" description="Ig-like" evidence="5">
    <location>
        <begin position="507"/>
        <end position="588"/>
    </location>
</feature>
<evidence type="ECO:0000259" key="5">
    <source>
        <dbReference type="PROSITE" id="PS50835"/>
    </source>
</evidence>
<dbReference type="CDD" id="cd00096">
    <property type="entry name" value="Ig"/>
    <property type="match status" value="1"/>
</dbReference>
<keyword evidence="4" id="KW-0812">Transmembrane</keyword>
<dbReference type="InterPro" id="IPR007110">
    <property type="entry name" value="Ig-like_dom"/>
</dbReference>
<sequence>MGKAPPFLLPRELVLPSPASEQLLREDPRARPQLGMEGQEPGLGGKDPRGASPPPEEEPHRAPSLLAEDPAGAAAAKEAPPPALGMEVVEEEDEEGEGEMVEVNHQHTQTKRKATAKQGAAGYTVRAVVPAEKAELVSVAKAMHRERFGRTVQELFNLEREAALKAIKTGLYVGWRCPEYLWDCFRVGDRSKCFCGHLLQEHQVYAKTRVLVPCAMPNCKCQGFAFIPARPEDVGEFWLKRRIGFNATAWRATCRCKHSHEQHMPRASRACQARGCCCTGFESSFLCAACDRRWEEHETFFESTEARRQGGRPYGEAYLPFAEMPELRNAVLTGHESDSSAYESSSLHLSRTSQPTPCWHRAMVPHGLWLLALLAGAMPAGRAQEPKWSMQMPTVMTGLKGSDVVLPCNFTHPNINYTGIIRVLWESHFQCWVANNSNTKGNCSKEPGPNSRYSLAGDPRQHDLSLRVARLNFEDKGLYSCRVELVNISGQSWTHLPCLKLTVEASPNILNLSLLEGSGPARAFCMAEGNPLPNITWWGPGNTSESPTLRETQVNFQSAAEITLWRNGTYTCRAKNTRGCAELSLTVGPSKNTRFLLLAALLPAALLLLALLVLALVLCQRRKGRCQGSQRDCVTHASPASNTPQADTCIYAELSTRTPPKSQVWLPPTPEEEVTYADLAL</sequence>
<dbReference type="InterPro" id="IPR013783">
    <property type="entry name" value="Ig-like_fold"/>
</dbReference>
<dbReference type="Pfam" id="PF07686">
    <property type="entry name" value="V-set"/>
    <property type="match status" value="1"/>
</dbReference>
<dbReference type="SMART" id="SM00409">
    <property type="entry name" value="IG"/>
    <property type="match status" value="1"/>
</dbReference>
<dbReference type="SUPFAM" id="SSF48726">
    <property type="entry name" value="Immunoglobulin"/>
    <property type="match status" value="2"/>
</dbReference>
<dbReference type="Pfam" id="PF00047">
    <property type="entry name" value="ig"/>
    <property type="match status" value="1"/>
</dbReference>
<dbReference type="Pfam" id="PF14753">
    <property type="entry name" value="FAM221"/>
    <property type="match status" value="1"/>
</dbReference>
<feature type="domain" description="Ig-like" evidence="5">
    <location>
        <begin position="386"/>
        <end position="484"/>
    </location>
</feature>
<evidence type="ECO:0000256" key="2">
    <source>
        <dbReference type="ARBA" id="ARBA00023319"/>
    </source>
</evidence>
<dbReference type="InterPro" id="IPR013106">
    <property type="entry name" value="Ig_V-set"/>
</dbReference>
<accession>A0A151NY68</accession>
<evidence type="ECO:0000256" key="4">
    <source>
        <dbReference type="SAM" id="Phobius"/>
    </source>
</evidence>
<protein>
    <submittedName>
        <fullName evidence="6">Protein FAM221B isoform A</fullName>
    </submittedName>
</protein>
<comment type="caution">
    <text evidence="6">The sequence shown here is derived from an EMBL/GenBank/DDBJ whole genome shotgun (WGS) entry which is preliminary data.</text>
</comment>
<dbReference type="PANTHER" id="PTHR31214">
    <property type="entry name" value="PROTEIN FAM221A-RELATED"/>
    <property type="match status" value="1"/>
</dbReference>
<evidence type="ECO:0000313" key="6">
    <source>
        <dbReference type="EMBL" id="KYO41832.1"/>
    </source>
</evidence>
<dbReference type="InterPro" id="IPR036179">
    <property type="entry name" value="Ig-like_dom_sf"/>
</dbReference>
<dbReference type="InterPro" id="IPR026755">
    <property type="entry name" value="Fam221a/b"/>
</dbReference>
<comment type="similarity">
    <text evidence="1">Belongs to the FAM221 family.</text>
</comment>
<dbReference type="eggNOG" id="ENOG502R7X0">
    <property type="taxonomic scope" value="Eukaryota"/>
</dbReference>
<dbReference type="InterPro" id="IPR003599">
    <property type="entry name" value="Ig_sub"/>
</dbReference>
<keyword evidence="2" id="KW-0393">Immunoglobulin domain</keyword>
<keyword evidence="4" id="KW-0472">Membrane</keyword>
<feature type="transmembrane region" description="Helical" evidence="4">
    <location>
        <begin position="595"/>
        <end position="619"/>
    </location>
</feature>
<dbReference type="EMBL" id="AKHW03001594">
    <property type="protein sequence ID" value="KYO41832.1"/>
    <property type="molecule type" value="Genomic_DNA"/>
</dbReference>
<dbReference type="PANTHER" id="PTHR31214:SF3">
    <property type="entry name" value="PROTEIN FAM221B"/>
    <property type="match status" value="1"/>
</dbReference>
<gene>
    <name evidence="6" type="primary">FAM221B</name>
    <name evidence="6" type="ORF">Y1Q_0008461</name>
</gene>
<evidence type="ECO:0000313" key="7">
    <source>
        <dbReference type="Proteomes" id="UP000050525"/>
    </source>
</evidence>
<dbReference type="Gene3D" id="2.60.40.10">
    <property type="entry name" value="Immunoglobulins"/>
    <property type="match status" value="2"/>
</dbReference>